<organism evidence="3 4">
    <name type="scientific">Cuscuta campestris</name>
    <dbReference type="NCBI Taxonomy" id="132261"/>
    <lineage>
        <taxon>Eukaryota</taxon>
        <taxon>Viridiplantae</taxon>
        <taxon>Streptophyta</taxon>
        <taxon>Embryophyta</taxon>
        <taxon>Tracheophyta</taxon>
        <taxon>Spermatophyta</taxon>
        <taxon>Magnoliopsida</taxon>
        <taxon>eudicotyledons</taxon>
        <taxon>Gunneridae</taxon>
        <taxon>Pentapetalae</taxon>
        <taxon>asterids</taxon>
        <taxon>lamiids</taxon>
        <taxon>Solanales</taxon>
        <taxon>Convolvulaceae</taxon>
        <taxon>Cuscuteae</taxon>
        <taxon>Cuscuta</taxon>
        <taxon>Cuscuta subgen. Grammica</taxon>
        <taxon>Cuscuta sect. Cleistogrammica</taxon>
    </lineage>
</organism>
<dbReference type="InterPro" id="IPR055081">
    <property type="entry name" value="NLP1-9_GAF"/>
</dbReference>
<dbReference type="EMBL" id="OOIL02006718">
    <property type="protein sequence ID" value="VFR00953.1"/>
    <property type="molecule type" value="Genomic_DNA"/>
</dbReference>
<evidence type="ECO:0000256" key="1">
    <source>
        <dbReference type="SAM" id="MobiDB-lite"/>
    </source>
</evidence>
<dbReference type="Proteomes" id="UP000595140">
    <property type="component" value="Unassembled WGS sequence"/>
</dbReference>
<reference evidence="3 4" key="1">
    <citation type="submission" date="2018-04" db="EMBL/GenBank/DDBJ databases">
        <authorList>
            <person name="Vogel A."/>
        </authorList>
    </citation>
    <scope>NUCLEOTIDE SEQUENCE [LARGE SCALE GENOMIC DNA]</scope>
</reference>
<evidence type="ECO:0000313" key="3">
    <source>
        <dbReference type="EMBL" id="VFR00953.1"/>
    </source>
</evidence>
<dbReference type="OrthoDB" id="6270329at2759"/>
<feature type="compositionally biased region" description="Polar residues" evidence="1">
    <location>
        <begin position="529"/>
        <end position="541"/>
    </location>
</feature>
<dbReference type="PANTHER" id="PTHR32002">
    <property type="entry name" value="PROTEIN NLP8"/>
    <property type="match status" value="1"/>
</dbReference>
<proteinExistence type="predicted"/>
<dbReference type="GO" id="GO:0003700">
    <property type="term" value="F:DNA-binding transcription factor activity"/>
    <property type="evidence" value="ECO:0007669"/>
    <property type="project" value="InterPro"/>
</dbReference>
<keyword evidence="4" id="KW-1185">Reference proteome</keyword>
<sequence length="614" mass="68176">MFSGEFPEADDENPNSKELSCAHQSCAAAEREPPTMTIDLDLEASWTFEQIIPGSTLNPYSSFVFPGSSQPCSPLWTFPEESPWDPDYFVEGVPGQDEVSFLGFTPKDDLDGSCVIKERLTQALRYFKESTRERVLAQIWAPVKSCGRYFLTTSGQPFVLDPNSNGLHQYRMVSLMYMFSVDGENDGFLGIPGRVFRKSLPEWSPNVQYYSSKEFPRLNHALIYNVRGTLALPVFDSTGLSCIGVVELIMTSEKVNYAPEVDKVCKALEAVNLRSSEILDHPSAQICNEGRKNALVEILEILTVVCETYKLPLAQTWIPCSHRSVLASDGGLKKSCSSSFDGSCMGRVCMSTTDVAFYVVDAHMWGFREACAEHHLQKGQGVAGWAFASQCSCFCDDITRFCKTEYPLVHYARMFGLVSCFAIFLQSTHTGNDNYILEFFFPPNGGDYSDAQALLNSLLMTLKNHLKSLRVASGNLLEHGLGSVKTIKCSEIKESVFMSNSPSSPQPAVLPSTQVCCNAFECKQPAPGKSTSDGRTVTESPEPQHYESIDEDVEAVKKEKKRGKAEITISLEVLQQHFSGSLKDAAMSLGGMPYAHNFQYMFVIILNWCALFYL</sequence>
<evidence type="ECO:0000259" key="2">
    <source>
        <dbReference type="Pfam" id="PF22922"/>
    </source>
</evidence>
<evidence type="ECO:0000313" key="4">
    <source>
        <dbReference type="Proteomes" id="UP000595140"/>
    </source>
</evidence>
<dbReference type="AlphaFoldDB" id="A0A484NIP3"/>
<protein>
    <recommendedName>
        <fullName evidence="2">NLP1-9 GAF domain-containing protein</fullName>
    </recommendedName>
</protein>
<dbReference type="Pfam" id="PF22922">
    <property type="entry name" value="GAF_NLP"/>
    <property type="match status" value="1"/>
</dbReference>
<dbReference type="PANTHER" id="PTHR32002:SF35">
    <property type="entry name" value="PROTEIN NLP6"/>
    <property type="match status" value="1"/>
</dbReference>
<feature type="region of interest" description="Disordered" evidence="1">
    <location>
        <begin position="526"/>
        <end position="546"/>
    </location>
</feature>
<gene>
    <name evidence="3" type="ORF">CCAM_LOCUS42728</name>
</gene>
<accession>A0A484NIP3</accession>
<name>A0A484NIP3_9ASTE</name>
<dbReference type="InterPro" id="IPR045012">
    <property type="entry name" value="NLP"/>
</dbReference>
<feature type="domain" description="NLP1-9 GAF" evidence="2">
    <location>
        <begin position="285"/>
        <end position="470"/>
    </location>
</feature>